<comment type="caution">
    <text evidence="3">The sequence shown here is derived from an EMBL/GenBank/DDBJ whole genome shotgun (WGS) entry which is preliminary data.</text>
</comment>
<dbReference type="RefSeq" id="WP_127190891.1">
    <property type="nucleotide sequence ID" value="NZ_JAUSSS010000002.1"/>
</dbReference>
<dbReference type="EMBL" id="RZNY01000003">
    <property type="protein sequence ID" value="RUT47694.1"/>
    <property type="molecule type" value="Genomic_DNA"/>
</dbReference>
<keyword evidence="2" id="KW-1133">Transmembrane helix</keyword>
<gene>
    <name evidence="3" type="ORF">EJP82_04765</name>
</gene>
<keyword evidence="2" id="KW-0812">Transmembrane</keyword>
<dbReference type="Proteomes" id="UP000279446">
    <property type="component" value="Unassembled WGS sequence"/>
</dbReference>
<accession>A0A433YCW9</accession>
<dbReference type="AlphaFoldDB" id="A0A433YCW9"/>
<sequence>MNEQRLSRMERHGRGRSGKMSKDDDSTTNIMDNSEVYSSNEYSINEDVLNLGIRKQKQPASQNVNTPENMPSRRELFPSQRLKLTRWFFNSLVIIFVAIMIALLWWGISDSPWGQKYNNVR</sequence>
<feature type="transmembrane region" description="Helical" evidence="2">
    <location>
        <begin position="87"/>
        <end position="108"/>
    </location>
</feature>
<evidence type="ECO:0000313" key="4">
    <source>
        <dbReference type="Proteomes" id="UP000279446"/>
    </source>
</evidence>
<evidence type="ECO:0000256" key="1">
    <source>
        <dbReference type="SAM" id="MobiDB-lite"/>
    </source>
</evidence>
<reference evidence="3 4" key="1">
    <citation type="submission" date="2018-12" db="EMBL/GenBank/DDBJ databases">
        <authorList>
            <person name="Sun L."/>
            <person name="Chen Z."/>
        </authorList>
    </citation>
    <scope>NUCLEOTIDE SEQUENCE [LARGE SCALE GENOMIC DNA]</scope>
    <source>
        <strain evidence="3 4">DSM 15890</strain>
    </source>
</reference>
<feature type="compositionally biased region" description="Polar residues" evidence="1">
    <location>
        <begin position="58"/>
        <end position="69"/>
    </location>
</feature>
<evidence type="ECO:0000256" key="2">
    <source>
        <dbReference type="SAM" id="Phobius"/>
    </source>
</evidence>
<name>A0A433YCW9_9BACL</name>
<protein>
    <submittedName>
        <fullName evidence="3">Uncharacterized protein</fullName>
    </submittedName>
</protein>
<keyword evidence="4" id="KW-1185">Reference proteome</keyword>
<feature type="region of interest" description="Disordered" evidence="1">
    <location>
        <begin position="55"/>
        <end position="74"/>
    </location>
</feature>
<evidence type="ECO:0000313" key="3">
    <source>
        <dbReference type="EMBL" id="RUT47694.1"/>
    </source>
</evidence>
<feature type="region of interest" description="Disordered" evidence="1">
    <location>
        <begin position="1"/>
        <end position="34"/>
    </location>
</feature>
<dbReference type="OrthoDB" id="2621083at2"/>
<keyword evidence="2" id="KW-0472">Membrane</keyword>
<proteinExistence type="predicted"/>
<organism evidence="3 4">
    <name type="scientific">Paenibacillus anaericanus</name>
    <dbReference type="NCBI Taxonomy" id="170367"/>
    <lineage>
        <taxon>Bacteria</taxon>
        <taxon>Bacillati</taxon>
        <taxon>Bacillota</taxon>
        <taxon>Bacilli</taxon>
        <taxon>Bacillales</taxon>
        <taxon>Paenibacillaceae</taxon>
        <taxon>Paenibacillus</taxon>
    </lineage>
</organism>
<feature type="compositionally biased region" description="Basic and acidic residues" evidence="1">
    <location>
        <begin position="1"/>
        <end position="12"/>
    </location>
</feature>